<feature type="transmembrane region" description="Helical" evidence="6">
    <location>
        <begin position="164"/>
        <end position="182"/>
    </location>
</feature>
<keyword evidence="4" id="KW-0808">Transferase</keyword>
<dbReference type="RefSeq" id="WP_188953921.1">
    <property type="nucleotide sequence ID" value="NZ_BMIB01000003.1"/>
</dbReference>
<dbReference type="SUPFAM" id="SSF55874">
    <property type="entry name" value="ATPase domain of HSP90 chaperone/DNA topoisomerase II/histidine kinase"/>
    <property type="match status" value="1"/>
</dbReference>
<feature type="transmembrane region" description="Helical" evidence="6">
    <location>
        <begin position="26"/>
        <end position="46"/>
    </location>
</feature>
<evidence type="ECO:0000313" key="9">
    <source>
        <dbReference type="Proteomes" id="UP000627292"/>
    </source>
</evidence>
<feature type="domain" description="Histidine kinase" evidence="7">
    <location>
        <begin position="246"/>
        <end position="464"/>
    </location>
</feature>
<evidence type="ECO:0000256" key="2">
    <source>
        <dbReference type="ARBA" id="ARBA00012438"/>
    </source>
</evidence>
<dbReference type="PANTHER" id="PTHR43047:SF64">
    <property type="entry name" value="HISTIDINE KINASE CONTAINING CHEY-HOMOLOGOUS RECEIVER DOMAIN AND PAS DOMAIN-RELATED"/>
    <property type="match status" value="1"/>
</dbReference>
<evidence type="ECO:0000256" key="6">
    <source>
        <dbReference type="SAM" id="Phobius"/>
    </source>
</evidence>
<dbReference type="PANTHER" id="PTHR43047">
    <property type="entry name" value="TWO-COMPONENT HISTIDINE PROTEIN KINASE"/>
    <property type="match status" value="1"/>
</dbReference>
<keyword evidence="6" id="KW-0812">Transmembrane</keyword>
<evidence type="ECO:0000256" key="3">
    <source>
        <dbReference type="ARBA" id="ARBA00022553"/>
    </source>
</evidence>
<feature type="transmembrane region" description="Helical" evidence="6">
    <location>
        <begin position="127"/>
        <end position="144"/>
    </location>
</feature>
<organism evidence="8 9">
    <name type="scientific">Filimonas zeae</name>
    <dbReference type="NCBI Taxonomy" id="1737353"/>
    <lineage>
        <taxon>Bacteria</taxon>
        <taxon>Pseudomonadati</taxon>
        <taxon>Bacteroidota</taxon>
        <taxon>Chitinophagia</taxon>
        <taxon>Chitinophagales</taxon>
        <taxon>Chitinophagaceae</taxon>
        <taxon>Filimonas</taxon>
    </lineage>
</organism>
<dbReference type="InterPro" id="IPR003661">
    <property type="entry name" value="HisK_dim/P_dom"/>
</dbReference>
<dbReference type="InterPro" id="IPR036890">
    <property type="entry name" value="HATPase_C_sf"/>
</dbReference>
<comment type="catalytic activity">
    <reaction evidence="1">
        <text>ATP + protein L-histidine = ADP + protein N-phospho-L-histidine.</text>
        <dbReference type="EC" id="2.7.13.3"/>
    </reaction>
</comment>
<dbReference type="SMART" id="SM00388">
    <property type="entry name" value="HisKA"/>
    <property type="match status" value="1"/>
</dbReference>
<dbReference type="EC" id="2.7.13.3" evidence="2"/>
<reference evidence="8" key="1">
    <citation type="journal article" date="2014" name="Int. J. Syst. Evol. Microbiol.">
        <title>Complete genome sequence of Corynebacterium casei LMG S-19264T (=DSM 44701T), isolated from a smear-ripened cheese.</title>
        <authorList>
            <consortium name="US DOE Joint Genome Institute (JGI-PGF)"/>
            <person name="Walter F."/>
            <person name="Albersmeier A."/>
            <person name="Kalinowski J."/>
            <person name="Ruckert C."/>
        </authorList>
    </citation>
    <scope>NUCLEOTIDE SEQUENCE</scope>
    <source>
        <strain evidence="8">CGMCC 1.15290</strain>
    </source>
</reference>
<dbReference type="EMBL" id="BMIB01000003">
    <property type="protein sequence ID" value="GGH71801.1"/>
    <property type="molecule type" value="Genomic_DNA"/>
</dbReference>
<dbReference type="Pfam" id="PF02518">
    <property type="entry name" value="HATPase_c"/>
    <property type="match status" value="1"/>
</dbReference>
<keyword evidence="6" id="KW-0472">Membrane</keyword>
<protein>
    <recommendedName>
        <fullName evidence="2">histidine kinase</fullName>
        <ecNumber evidence="2">2.7.13.3</ecNumber>
    </recommendedName>
</protein>
<dbReference type="SUPFAM" id="SSF47384">
    <property type="entry name" value="Homodimeric domain of signal transducing histidine kinase"/>
    <property type="match status" value="1"/>
</dbReference>
<evidence type="ECO:0000256" key="5">
    <source>
        <dbReference type="ARBA" id="ARBA00022777"/>
    </source>
</evidence>
<sequence>MVEIGVTGKRRITSPQEEEGKQRWHIVQLICGYTGILVVVYGLLFYAVSREWLILAPAIGFCVLFFSVKWFTGKENYRLTGFLLQIVYCLVMLYYGIILGNVAQVQYLSIFMISISALLFRPDDKKLIYGSALLPVVCLTFLELNYSNDWIRPLFFSYQQEQIFRWLILFVVILLNFILLSMHQQKLVGMLRKSRELFYQLDISHQELLMHSESLEQQVLLRTEELNKLIVQLQGANRLKTAFLQENNHEVRNPVNSILGFTERLLKHKKAPFLTPLEEQELIECIYSSGQHLRNVVSNVLDYSRLEAGRELHLYYEEFDVREWLQKSVLVYGVMARERKINIHQRVDENVPATIKTDKTRITQVFFNLMGNAFQFTPRNKSIYIHCWVEDNRLMLKIRDEGTGIAAGRIGSIFNEYETAYHKGGAGLGLGIVRKLLDLLEGDIEVSSVEGEGSIFRINIPLQPR</sequence>
<dbReference type="InterPro" id="IPR036097">
    <property type="entry name" value="HisK_dim/P_sf"/>
</dbReference>
<dbReference type="PROSITE" id="PS50109">
    <property type="entry name" value="HIS_KIN"/>
    <property type="match status" value="1"/>
</dbReference>
<feature type="transmembrane region" description="Helical" evidence="6">
    <location>
        <begin position="104"/>
        <end position="120"/>
    </location>
</feature>
<dbReference type="Pfam" id="PF00512">
    <property type="entry name" value="HisKA"/>
    <property type="match status" value="1"/>
</dbReference>
<dbReference type="PRINTS" id="PR00344">
    <property type="entry name" value="BCTRLSENSOR"/>
</dbReference>
<dbReference type="Proteomes" id="UP000627292">
    <property type="component" value="Unassembled WGS sequence"/>
</dbReference>
<gene>
    <name evidence="8" type="ORF">GCM10011379_31530</name>
</gene>
<dbReference type="InterPro" id="IPR004358">
    <property type="entry name" value="Sig_transdc_His_kin-like_C"/>
</dbReference>
<keyword evidence="6" id="KW-1133">Transmembrane helix</keyword>
<comment type="caution">
    <text evidence="8">The sequence shown here is derived from an EMBL/GenBank/DDBJ whole genome shotgun (WGS) entry which is preliminary data.</text>
</comment>
<feature type="transmembrane region" description="Helical" evidence="6">
    <location>
        <begin position="52"/>
        <end position="72"/>
    </location>
</feature>
<dbReference type="AlphaFoldDB" id="A0A917J0Z0"/>
<evidence type="ECO:0000259" key="7">
    <source>
        <dbReference type="PROSITE" id="PS50109"/>
    </source>
</evidence>
<feature type="transmembrane region" description="Helical" evidence="6">
    <location>
        <begin position="79"/>
        <end position="98"/>
    </location>
</feature>
<dbReference type="Gene3D" id="1.10.287.130">
    <property type="match status" value="1"/>
</dbReference>
<accession>A0A917J0Z0</accession>
<dbReference type="Gene3D" id="3.30.565.10">
    <property type="entry name" value="Histidine kinase-like ATPase, C-terminal domain"/>
    <property type="match status" value="1"/>
</dbReference>
<dbReference type="InterPro" id="IPR003594">
    <property type="entry name" value="HATPase_dom"/>
</dbReference>
<name>A0A917J0Z0_9BACT</name>
<dbReference type="CDD" id="cd00082">
    <property type="entry name" value="HisKA"/>
    <property type="match status" value="1"/>
</dbReference>
<dbReference type="SMART" id="SM00387">
    <property type="entry name" value="HATPase_c"/>
    <property type="match status" value="1"/>
</dbReference>
<evidence type="ECO:0000256" key="4">
    <source>
        <dbReference type="ARBA" id="ARBA00022679"/>
    </source>
</evidence>
<proteinExistence type="predicted"/>
<evidence type="ECO:0000313" key="8">
    <source>
        <dbReference type="EMBL" id="GGH71801.1"/>
    </source>
</evidence>
<dbReference type="InterPro" id="IPR005467">
    <property type="entry name" value="His_kinase_dom"/>
</dbReference>
<keyword evidence="3" id="KW-0597">Phosphoprotein</keyword>
<dbReference type="GO" id="GO:0000155">
    <property type="term" value="F:phosphorelay sensor kinase activity"/>
    <property type="evidence" value="ECO:0007669"/>
    <property type="project" value="InterPro"/>
</dbReference>
<keyword evidence="9" id="KW-1185">Reference proteome</keyword>
<reference evidence="8" key="2">
    <citation type="submission" date="2020-09" db="EMBL/GenBank/DDBJ databases">
        <authorList>
            <person name="Sun Q."/>
            <person name="Zhou Y."/>
        </authorList>
    </citation>
    <scope>NUCLEOTIDE SEQUENCE</scope>
    <source>
        <strain evidence="8">CGMCC 1.15290</strain>
    </source>
</reference>
<evidence type="ECO:0000256" key="1">
    <source>
        <dbReference type="ARBA" id="ARBA00000085"/>
    </source>
</evidence>
<keyword evidence="5" id="KW-0418">Kinase</keyword>